<reference evidence="1 2" key="1">
    <citation type="submission" date="2016-10" db="EMBL/GenBank/DDBJ databases">
        <title>Comparative genomics of Bacillus thuringiensis reveals a path to pathogens against multiple invertebrate hosts.</title>
        <authorList>
            <person name="Zheng J."/>
            <person name="Gao Q."/>
            <person name="Liu H."/>
            <person name="Peng D."/>
            <person name="Ruan L."/>
            <person name="Sun M."/>
        </authorList>
    </citation>
    <scope>NUCLEOTIDE SEQUENCE [LARGE SCALE GENOMIC DNA]</scope>
    <source>
        <strain evidence="1">BGSC 4AU1</strain>
    </source>
</reference>
<dbReference type="RefSeq" id="WP_176328035.1">
    <property type="nucleotide sequence ID" value="NZ_MOOK01000028.1"/>
</dbReference>
<evidence type="ECO:0000313" key="2">
    <source>
        <dbReference type="Proteomes" id="UP000194816"/>
    </source>
</evidence>
<gene>
    <name evidence="1" type="ORF">BK716_01740</name>
</gene>
<dbReference type="EMBL" id="MOOK01000028">
    <property type="protein sequence ID" value="OUB61049.1"/>
    <property type="molecule type" value="Genomic_DNA"/>
</dbReference>
<name>A0A9X6M752_BACUH</name>
<dbReference type="AlphaFoldDB" id="A0A9X6M752"/>
<comment type="caution">
    <text evidence="1">The sequence shown here is derived from an EMBL/GenBank/DDBJ whole genome shotgun (WGS) entry which is preliminary data.</text>
</comment>
<protein>
    <submittedName>
        <fullName evidence="1">Uncharacterized protein</fullName>
    </submittedName>
</protein>
<organism evidence="1 2">
    <name type="scientific">Bacillus thuringiensis subsp. higo</name>
    <dbReference type="NCBI Taxonomy" id="132266"/>
    <lineage>
        <taxon>Bacteria</taxon>
        <taxon>Bacillati</taxon>
        <taxon>Bacillota</taxon>
        <taxon>Bacilli</taxon>
        <taxon>Bacillales</taxon>
        <taxon>Bacillaceae</taxon>
        <taxon>Bacillus</taxon>
        <taxon>Bacillus cereus group</taxon>
    </lineage>
</organism>
<dbReference type="Proteomes" id="UP000194816">
    <property type="component" value="Unassembled WGS sequence"/>
</dbReference>
<proteinExistence type="predicted"/>
<evidence type="ECO:0000313" key="1">
    <source>
        <dbReference type="EMBL" id="OUB61049.1"/>
    </source>
</evidence>
<sequence>MGQVTDMLKEAYAPRKRYLDLQFWANEILATYFTDNKLPPCLLFIRKVHPLSGEKQPLISKSSSKSLKKFSWTLSDVERIESQTDFLFKANDFQCSIVLYQHKNKYVAIVDADLRSFYIQATDISNTELKTLLEKEIQTRGFFGRFQNKCALATIEEEEREEQTKQQKIVG</sequence>
<accession>A0A9X6M752</accession>